<comment type="caution">
    <text evidence="1">The sequence shown here is derived from an EMBL/GenBank/DDBJ whole genome shotgun (WGS) entry which is preliminary data.</text>
</comment>
<keyword evidence="2" id="KW-1185">Reference proteome</keyword>
<dbReference type="Proteomes" id="UP000765509">
    <property type="component" value="Unassembled WGS sequence"/>
</dbReference>
<name>A0A9Q3PXB9_9BASI</name>
<evidence type="ECO:0000313" key="2">
    <source>
        <dbReference type="Proteomes" id="UP000765509"/>
    </source>
</evidence>
<protein>
    <submittedName>
        <fullName evidence="1">Uncharacterized protein</fullName>
    </submittedName>
</protein>
<dbReference type="Pfam" id="PF02992">
    <property type="entry name" value="Transposase_21"/>
    <property type="match status" value="1"/>
</dbReference>
<evidence type="ECO:0000313" key="1">
    <source>
        <dbReference type="EMBL" id="MBW0576635.1"/>
    </source>
</evidence>
<dbReference type="AlphaFoldDB" id="A0A9Q3PXB9"/>
<gene>
    <name evidence="1" type="ORF">O181_116350</name>
</gene>
<dbReference type="EMBL" id="AVOT02098850">
    <property type="protein sequence ID" value="MBW0576635.1"/>
    <property type="molecule type" value="Genomic_DNA"/>
</dbReference>
<accession>A0A9Q3PXB9</accession>
<reference evidence="1" key="1">
    <citation type="submission" date="2021-03" db="EMBL/GenBank/DDBJ databases">
        <title>Draft genome sequence of rust myrtle Austropuccinia psidii MF-1, a brazilian biotype.</title>
        <authorList>
            <person name="Quecine M.C."/>
            <person name="Pachon D.M.R."/>
            <person name="Bonatelli M.L."/>
            <person name="Correr F.H."/>
            <person name="Franceschini L.M."/>
            <person name="Leite T.F."/>
            <person name="Margarido G.R.A."/>
            <person name="Almeida C.A."/>
            <person name="Ferrarezi J.A."/>
            <person name="Labate C.A."/>
        </authorList>
    </citation>
    <scope>NUCLEOTIDE SEQUENCE</scope>
    <source>
        <strain evidence="1">MF-1</strain>
    </source>
</reference>
<sequence length="247" mass="27786">MDLAPLECGYKEFSQSISCGEALLFPQAINSLPGFTKESQRNLKNSKHSKHQKPFSTYTTQRFSDWLTWFIPQAEASIDDWKEQVQSESNLVSDYQKSPAWKQLYPLSQKSNSSTILLSFSLFADWFNPLMNKLSGKQVSLGILALNCFNLPPTTRWKFKNTFMYSLIPAPNQPNPITINNILHPFVDELIELQSGINIPTPKFPKGWNIIVKLGCLIGDLVATHKVAGYASHSARGVNAHKLELGI</sequence>
<organism evidence="1 2">
    <name type="scientific">Austropuccinia psidii MF-1</name>
    <dbReference type="NCBI Taxonomy" id="1389203"/>
    <lineage>
        <taxon>Eukaryota</taxon>
        <taxon>Fungi</taxon>
        <taxon>Dikarya</taxon>
        <taxon>Basidiomycota</taxon>
        <taxon>Pucciniomycotina</taxon>
        <taxon>Pucciniomycetes</taxon>
        <taxon>Pucciniales</taxon>
        <taxon>Sphaerophragmiaceae</taxon>
        <taxon>Austropuccinia</taxon>
    </lineage>
</organism>
<dbReference type="InterPro" id="IPR004242">
    <property type="entry name" value="Transposase_21"/>
</dbReference>
<proteinExistence type="predicted"/>